<feature type="transmembrane region" description="Helical" evidence="9">
    <location>
        <begin position="17"/>
        <end position="39"/>
    </location>
</feature>
<evidence type="ECO:0000256" key="9">
    <source>
        <dbReference type="SAM" id="Phobius"/>
    </source>
</evidence>
<dbReference type="SUPFAM" id="SSF55785">
    <property type="entry name" value="PYP-like sensor domain (PAS domain)"/>
    <property type="match status" value="1"/>
</dbReference>
<organism evidence="13">
    <name type="scientific">hydrothermal vent metagenome</name>
    <dbReference type="NCBI Taxonomy" id="652676"/>
    <lineage>
        <taxon>unclassified sequences</taxon>
        <taxon>metagenomes</taxon>
        <taxon>ecological metagenomes</taxon>
    </lineage>
</organism>
<keyword evidence="5" id="KW-0547">Nucleotide-binding</keyword>
<keyword evidence="3" id="KW-0597">Phosphoprotein</keyword>
<dbReference type="SMART" id="SM00388">
    <property type="entry name" value="HisKA"/>
    <property type="match status" value="1"/>
</dbReference>
<dbReference type="InterPro" id="IPR004358">
    <property type="entry name" value="Sig_transdc_His_kin-like_C"/>
</dbReference>
<keyword evidence="9" id="KW-1133">Transmembrane helix</keyword>
<dbReference type="PROSITE" id="PS50109">
    <property type="entry name" value="HIS_KIN"/>
    <property type="match status" value="1"/>
</dbReference>
<accession>A0A3B0WTY7</accession>
<feature type="transmembrane region" description="Helical" evidence="9">
    <location>
        <begin position="332"/>
        <end position="350"/>
    </location>
</feature>
<proteinExistence type="predicted"/>
<evidence type="ECO:0000259" key="11">
    <source>
        <dbReference type="PROSITE" id="PS50112"/>
    </source>
</evidence>
<dbReference type="Gene3D" id="1.10.287.130">
    <property type="match status" value="1"/>
</dbReference>
<evidence type="ECO:0000256" key="7">
    <source>
        <dbReference type="ARBA" id="ARBA00022840"/>
    </source>
</evidence>
<keyword evidence="7" id="KW-0067">ATP-binding</keyword>
<keyword evidence="4" id="KW-0808">Transferase</keyword>
<dbReference type="PROSITE" id="PS50885">
    <property type="entry name" value="HAMP"/>
    <property type="match status" value="1"/>
</dbReference>
<dbReference type="PROSITE" id="PS50112">
    <property type="entry name" value="PAS"/>
    <property type="match status" value="1"/>
</dbReference>
<feature type="domain" description="HAMP" evidence="12">
    <location>
        <begin position="352"/>
        <end position="404"/>
    </location>
</feature>
<keyword evidence="9" id="KW-0472">Membrane</keyword>
<feature type="domain" description="PAS" evidence="11">
    <location>
        <begin position="402"/>
        <end position="456"/>
    </location>
</feature>
<dbReference type="AlphaFoldDB" id="A0A3B0WTY7"/>
<evidence type="ECO:0000256" key="5">
    <source>
        <dbReference type="ARBA" id="ARBA00022741"/>
    </source>
</evidence>
<dbReference type="Pfam" id="PF00512">
    <property type="entry name" value="HisKA"/>
    <property type="match status" value="1"/>
</dbReference>
<dbReference type="PANTHER" id="PTHR43065:SF10">
    <property type="entry name" value="PEROXIDE STRESS-ACTIVATED HISTIDINE KINASE MAK3"/>
    <property type="match status" value="1"/>
</dbReference>
<dbReference type="Pfam" id="PF00989">
    <property type="entry name" value="PAS"/>
    <property type="match status" value="1"/>
</dbReference>
<dbReference type="GO" id="GO:0000155">
    <property type="term" value="F:phosphorelay sensor kinase activity"/>
    <property type="evidence" value="ECO:0007669"/>
    <property type="project" value="InterPro"/>
</dbReference>
<feature type="domain" description="Histidine kinase" evidence="10">
    <location>
        <begin position="552"/>
        <end position="768"/>
    </location>
</feature>
<dbReference type="EMBL" id="UOFF01000133">
    <property type="protein sequence ID" value="VAW55893.1"/>
    <property type="molecule type" value="Genomic_DNA"/>
</dbReference>
<dbReference type="PRINTS" id="PR00344">
    <property type="entry name" value="BCTRLSENSOR"/>
</dbReference>
<evidence type="ECO:0000259" key="12">
    <source>
        <dbReference type="PROSITE" id="PS50885"/>
    </source>
</evidence>
<dbReference type="EC" id="2.7.13.3" evidence="2"/>
<comment type="catalytic activity">
    <reaction evidence="1">
        <text>ATP + protein L-histidine = ADP + protein N-phospho-L-histidine.</text>
        <dbReference type="EC" id="2.7.13.3"/>
    </reaction>
</comment>
<dbReference type="Pfam" id="PF02518">
    <property type="entry name" value="HATPase_c"/>
    <property type="match status" value="1"/>
</dbReference>
<dbReference type="PANTHER" id="PTHR43065">
    <property type="entry name" value="SENSOR HISTIDINE KINASE"/>
    <property type="match status" value="1"/>
</dbReference>
<evidence type="ECO:0000313" key="13">
    <source>
        <dbReference type="EMBL" id="VAW55893.1"/>
    </source>
</evidence>
<keyword evidence="6" id="KW-0418">Kinase</keyword>
<dbReference type="SUPFAM" id="SSF55874">
    <property type="entry name" value="ATPase domain of HSP90 chaperone/DNA topoisomerase II/histidine kinase"/>
    <property type="match status" value="1"/>
</dbReference>
<evidence type="ECO:0000256" key="3">
    <source>
        <dbReference type="ARBA" id="ARBA00022553"/>
    </source>
</evidence>
<evidence type="ECO:0000256" key="4">
    <source>
        <dbReference type="ARBA" id="ARBA00022679"/>
    </source>
</evidence>
<protein>
    <recommendedName>
        <fullName evidence="2">histidine kinase</fullName>
        <ecNumber evidence="2">2.7.13.3</ecNumber>
    </recommendedName>
</protein>
<sequence length="769" mass="87963">MSANIKWLTPNSLRGRYILVVIVLFIFLVGIATFGWYTVQRGAHDHNYHMKVLGGLERSIDNYILKYQEVKYTTLEFMIQPDELNHMLYMNSIDVLSEGFLRLEEAKKNQQNSVFNEHFKRLKMASDHLHLELEKIINVRQDANKTFPFTPMLLKIARGNEEVLSLIDRVMSSEPLPEHLKVIFDNTRYAWLRLMADFRLLLSVRFSVFTGDWQQAYNQRNYNINLLEDSIVQNINLLITLKGKEELPFIVDNEAQLLQDLATESLEHYHDAIDLISAPNWRQDLVLLRDNLRPAFSELDESIKVLHQKEEQVWTVSMSELSAISQRLSDSLWVLLILCSLLSVLGYIMFSKAILTPIRNIAQALNSEAHGLSAELEGYSSAIEIRDLMDAFQEMRKQVNSRQQRLLNILDNAAEAIITIDSEGLIETFNTAAEQLFGYCAVEVLGRDVFKLVPEEVRDSYYALYLNHHHSEEVSQELANGYGYEFDILCKSRATIPVSVKFSKTIIDECVFYTGLVVDISERRASEYERQQHLSEMAHVGRLSIMGEMAAGIAHELNQPLAAMSLYLQGSLRRDNSNLDACKDIIRAVKSAIGQVDRASAIIRKMRGFARRESFHLELADMNELIRKSVEFVLVSQQCTSPQAKLFLSEQEIMVRVDVLQIEQVLVNLIRNALDAQSNLEESKRVLQIKCDMDNKGVVRVYVIDAGEGVAKENVDKIFNTYFTTKADGLGMGLSICRSIIEEHDGVLWYNDSIEYGSEFCFLLPKADI</sequence>
<gene>
    <name evidence="13" type="ORF">MNBD_GAMMA07-987</name>
</gene>
<dbReference type="SMART" id="SM00091">
    <property type="entry name" value="PAS"/>
    <property type="match status" value="1"/>
</dbReference>
<reference evidence="13" key="1">
    <citation type="submission" date="2018-06" db="EMBL/GenBank/DDBJ databases">
        <authorList>
            <person name="Zhirakovskaya E."/>
        </authorList>
    </citation>
    <scope>NUCLEOTIDE SEQUENCE</scope>
</reference>
<evidence type="ECO:0000259" key="10">
    <source>
        <dbReference type="PROSITE" id="PS50109"/>
    </source>
</evidence>
<name>A0A3B0WTY7_9ZZZZ</name>
<evidence type="ECO:0000256" key="1">
    <source>
        <dbReference type="ARBA" id="ARBA00000085"/>
    </source>
</evidence>
<dbReference type="InterPro" id="IPR035965">
    <property type="entry name" value="PAS-like_dom_sf"/>
</dbReference>
<dbReference type="InterPro" id="IPR013767">
    <property type="entry name" value="PAS_fold"/>
</dbReference>
<dbReference type="GO" id="GO:0005524">
    <property type="term" value="F:ATP binding"/>
    <property type="evidence" value="ECO:0007669"/>
    <property type="project" value="UniProtKB-KW"/>
</dbReference>
<dbReference type="NCBIfam" id="TIGR00229">
    <property type="entry name" value="sensory_box"/>
    <property type="match status" value="1"/>
</dbReference>
<dbReference type="InterPro" id="IPR003594">
    <property type="entry name" value="HATPase_dom"/>
</dbReference>
<dbReference type="SUPFAM" id="SSF47384">
    <property type="entry name" value="Homodimeric domain of signal transducing histidine kinase"/>
    <property type="match status" value="1"/>
</dbReference>
<dbReference type="InterPro" id="IPR005467">
    <property type="entry name" value="His_kinase_dom"/>
</dbReference>
<keyword evidence="9" id="KW-0812">Transmembrane</keyword>
<dbReference type="Gene3D" id="6.10.340.10">
    <property type="match status" value="1"/>
</dbReference>
<dbReference type="InterPro" id="IPR000014">
    <property type="entry name" value="PAS"/>
</dbReference>
<dbReference type="GO" id="GO:0006355">
    <property type="term" value="P:regulation of DNA-templated transcription"/>
    <property type="evidence" value="ECO:0007669"/>
    <property type="project" value="InterPro"/>
</dbReference>
<dbReference type="InterPro" id="IPR036890">
    <property type="entry name" value="HATPase_C_sf"/>
</dbReference>
<dbReference type="InterPro" id="IPR036097">
    <property type="entry name" value="HisK_dim/P_sf"/>
</dbReference>
<dbReference type="Gene3D" id="3.30.565.10">
    <property type="entry name" value="Histidine kinase-like ATPase, C-terminal domain"/>
    <property type="match status" value="1"/>
</dbReference>
<dbReference type="InterPro" id="IPR003660">
    <property type="entry name" value="HAMP_dom"/>
</dbReference>
<evidence type="ECO:0000256" key="8">
    <source>
        <dbReference type="ARBA" id="ARBA00023012"/>
    </source>
</evidence>
<dbReference type="CDD" id="cd00082">
    <property type="entry name" value="HisKA"/>
    <property type="match status" value="1"/>
</dbReference>
<dbReference type="SMART" id="SM00387">
    <property type="entry name" value="HATPase_c"/>
    <property type="match status" value="1"/>
</dbReference>
<dbReference type="GO" id="GO:0016020">
    <property type="term" value="C:membrane"/>
    <property type="evidence" value="ECO:0007669"/>
    <property type="project" value="InterPro"/>
</dbReference>
<keyword evidence="8" id="KW-0902">Two-component regulatory system</keyword>
<evidence type="ECO:0000256" key="6">
    <source>
        <dbReference type="ARBA" id="ARBA00022777"/>
    </source>
</evidence>
<dbReference type="Gene3D" id="3.30.450.20">
    <property type="entry name" value="PAS domain"/>
    <property type="match status" value="1"/>
</dbReference>
<dbReference type="CDD" id="cd00130">
    <property type="entry name" value="PAS"/>
    <property type="match status" value="1"/>
</dbReference>
<dbReference type="InterPro" id="IPR003661">
    <property type="entry name" value="HisK_dim/P_dom"/>
</dbReference>
<evidence type="ECO:0000256" key="2">
    <source>
        <dbReference type="ARBA" id="ARBA00012438"/>
    </source>
</evidence>